<name>A0ABD6B850_9EURY</name>
<proteinExistence type="predicted"/>
<sequence>MASTIYLVSAALMAVLLVAVVAATVGRGWKKYTPGLQHDQSVWSSLAGSESAWTLASIVVALAVGGGATLFVSGDSFSGSIVAVGGAAVGVALAAAFVFYLFFGTYAAAKSRGYRRAAAVMAGSWVLGLLVVLVITVNLLTGA</sequence>
<keyword evidence="1" id="KW-0472">Membrane</keyword>
<reference evidence="2 3" key="1">
    <citation type="journal article" date="2019" name="Int. J. Syst. Evol. Microbiol.">
        <title>The Global Catalogue of Microorganisms (GCM) 10K type strain sequencing project: providing services to taxonomists for standard genome sequencing and annotation.</title>
        <authorList>
            <consortium name="The Broad Institute Genomics Platform"/>
            <consortium name="The Broad Institute Genome Sequencing Center for Infectious Disease"/>
            <person name="Wu L."/>
            <person name="Ma J."/>
        </authorList>
    </citation>
    <scope>NUCLEOTIDE SEQUENCE [LARGE SCALE GENOMIC DNA]</scope>
    <source>
        <strain evidence="2 3">CGMCC 1.12285</strain>
    </source>
</reference>
<evidence type="ECO:0008006" key="4">
    <source>
        <dbReference type="Google" id="ProtNLM"/>
    </source>
</evidence>
<dbReference type="RefSeq" id="WP_379818792.1">
    <property type="nucleotide sequence ID" value="NZ_JBHUDH010000144.1"/>
</dbReference>
<dbReference type="EMBL" id="JBHUDH010000144">
    <property type="protein sequence ID" value="MFD1527095.1"/>
    <property type="molecule type" value="Genomic_DNA"/>
</dbReference>
<dbReference type="AlphaFoldDB" id="A0ABD6B850"/>
<protein>
    <recommendedName>
        <fullName evidence="4">Integral membrane protein</fullName>
    </recommendedName>
</protein>
<feature type="transmembrane region" description="Helical" evidence="1">
    <location>
        <begin position="122"/>
        <end position="141"/>
    </location>
</feature>
<organism evidence="2 3">
    <name type="scientific">Halolamina salina</name>
    <dbReference type="NCBI Taxonomy" id="1220023"/>
    <lineage>
        <taxon>Archaea</taxon>
        <taxon>Methanobacteriati</taxon>
        <taxon>Methanobacteriota</taxon>
        <taxon>Stenosarchaea group</taxon>
        <taxon>Halobacteria</taxon>
        <taxon>Halobacteriales</taxon>
        <taxon>Haloferacaceae</taxon>
    </lineage>
</organism>
<feature type="transmembrane region" description="Helical" evidence="1">
    <location>
        <begin position="79"/>
        <end position="102"/>
    </location>
</feature>
<comment type="caution">
    <text evidence="2">The sequence shown here is derived from an EMBL/GenBank/DDBJ whole genome shotgun (WGS) entry which is preliminary data.</text>
</comment>
<evidence type="ECO:0000256" key="1">
    <source>
        <dbReference type="SAM" id="Phobius"/>
    </source>
</evidence>
<keyword evidence="1" id="KW-1133">Transmembrane helix</keyword>
<keyword evidence="3" id="KW-1185">Reference proteome</keyword>
<evidence type="ECO:0000313" key="2">
    <source>
        <dbReference type="EMBL" id="MFD1527095.1"/>
    </source>
</evidence>
<gene>
    <name evidence="2" type="ORF">ACFR9S_12455</name>
</gene>
<evidence type="ECO:0000313" key="3">
    <source>
        <dbReference type="Proteomes" id="UP001597111"/>
    </source>
</evidence>
<accession>A0ABD6B850</accession>
<keyword evidence="1" id="KW-0812">Transmembrane</keyword>
<dbReference type="Proteomes" id="UP001597111">
    <property type="component" value="Unassembled WGS sequence"/>
</dbReference>
<feature type="transmembrane region" description="Helical" evidence="1">
    <location>
        <begin position="52"/>
        <end position="72"/>
    </location>
</feature>